<keyword evidence="4" id="KW-1185">Reference proteome</keyword>
<feature type="chain" id="PRO_5026774739" evidence="2">
    <location>
        <begin position="20"/>
        <end position="366"/>
    </location>
</feature>
<keyword evidence="2" id="KW-0732">Signal</keyword>
<reference evidence="3 4" key="1">
    <citation type="submission" date="2019-10" db="EMBL/GenBank/DDBJ databases">
        <title>Cognatihalovulum marinum gen. nov. sp. nov., a new member of the family Rhodobacteraceae isolated from deep seawater of the Northwest Indian Ocean.</title>
        <authorList>
            <person name="Ruan C."/>
            <person name="Wang J."/>
            <person name="Zheng X."/>
            <person name="Song L."/>
            <person name="Zhu Y."/>
            <person name="Huang Y."/>
            <person name="Lu Z."/>
            <person name="Du W."/>
            <person name="Huang L."/>
            <person name="Dai X."/>
        </authorList>
    </citation>
    <scope>NUCLEOTIDE SEQUENCE [LARGE SCALE GENOMIC DNA]</scope>
    <source>
        <strain evidence="3 4">2CG4</strain>
    </source>
</reference>
<sequence>MRRQAARLILALLFVASLAASGAAVHRVLTLPAGTALVERGLDGAGAQLDRLWARSATPEALTARLQARLAEAPRNWVAIDAMMTAARDEGIALPSEIRAAVAQADRADRGRWASARTCVRCAADAAACPLSQAMLCRLAVDLTVAGDLRDLVREAGNYARGEEVDQIDLALSTAGLGAAALVVVSGGSSAAVKLGAGLAKTAKQVGALSAPLLAMVRADAARLVDWRVIGALSYRDADRLVEVLKGALRAAPARRLGALTGDLGAIRASVGTVAALHLVSSVETAADARRLARAAEARPHRVVATLELAGKSRLTRAVLRWSDEVRDLVLLAAGLAVSAALSALGLGLGWLRRLLRPYLRRAARG</sequence>
<dbReference type="RefSeq" id="WP_154446026.1">
    <property type="nucleotide sequence ID" value="NZ_WIND01000004.1"/>
</dbReference>
<name>A0A6L5YZ05_9RHOB</name>
<evidence type="ECO:0000313" key="4">
    <source>
        <dbReference type="Proteomes" id="UP000474957"/>
    </source>
</evidence>
<accession>A0A6L5YZ05</accession>
<evidence type="ECO:0000256" key="2">
    <source>
        <dbReference type="SAM" id="SignalP"/>
    </source>
</evidence>
<proteinExistence type="predicted"/>
<evidence type="ECO:0000313" key="3">
    <source>
        <dbReference type="EMBL" id="MSU89551.1"/>
    </source>
</evidence>
<protein>
    <submittedName>
        <fullName evidence="3">Uncharacterized protein</fullName>
    </submittedName>
</protein>
<organism evidence="3 4">
    <name type="scientific">Halovulum marinum</name>
    <dbReference type="NCBI Taxonomy" id="2662447"/>
    <lineage>
        <taxon>Bacteria</taxon>
        <taxon>Pseudomonadati</taxon>
        <taxon>Pseudomonadota</taxon>
        <taxon>Alphaproteobacteria</taxon>
        <taxon>Rhodobacterales</taxon>
        <taxon>Paracoccaceae</taxon>
        <taxon>Halovulum</taxon>
    </lineage>
</organism>
<evidence type="ECO:0000256" key="1">
    <source>
        <dbReference type="SAM" id="Phobius"/>
    </source>
</evidence>
<gene>
    <name evidence="3" type="ORF">GE300_07970</name>
</gene>
<dbReference type="EMBL" id="WIND01000004">
    <property type="protein sequence ID" value="MSU89551.1"/>
    <property type="molecule type" value="Genomic_DNA"/>
</dbReference>
<feature type="signal peptide" evidence="2">
    <location>
        <begin position="1"/>
        <end position="19"/>
    </location>
</feature>
<keyword evidence="1" id="KW-0472">Membrane</keyword>
<keyword evidence="1" id="KW-0812">Transmembrane</keyword>
<dbReference type="Proteomes" id="UP000474957">
    <property type="component" value="Unassembled WGS sequence"/>
</dbReference>
<dbReference type="AlphaFoldDB" id="A0A6L5YZ05"/>
<keyword evidence="1" id="KW-1133">Transmembrane helix</keyword>
<comment type="caution">
    <text evidence="3">The sequence shown here is derived from an EMBL/GenBank/DDBJ whole genome shotgun (WGS) entry which is preliminary data.</text>
</comment>
<feature type="transmembrane region" description="Helical" evidence="1">
    <location>
        <begin position="329"/>
        <end position="352"/>
    </location>
</feature>